<dbReference type="InterPro" id="IPR000719">
    <property type="entry name" value="Prot_kinase_dom"/>
</dbReference>
<keyword evidence="2" id="KW-0547">Nucleotide-binding</keyword>
<dbReference type="Gene3D" id="3.30.200.20">
    <property type="entry name" value="Phosphorylase Kinase, domain 1"/>
    <property type="match status" value="1"/>
</dbReference>
<feature type="domain" description="Protein kinase" evidence="7">
    <location>
        <begin position="74"/>
        <end position="348"/>
    </location>
</feature>
<keyword evidence="3 8" id="KW-0418">Kinase</keyword>
<dbReference type="Proteomes" id="UP000435649">
    <property type="component" value="Unassembled WGS sequence"/>
</dbReference>
<evidence type="ECO:0000256" key="2">
    <source>
        <dbReference type="ARBA" id="ARBA00022741"/>
    </source>
</evidence>
<keyword evidence="6" id="KW-1133">Transmembrane helix</keyword>
<dbReference type="CDD" id="cd18773">
    <property type="entry name" value="PDC1_HK_sensor"/>
    <property type="match status" value="1"/>
</dbReference>
<evidence type="ECO:0000256" key="1">
    <source>
        <dbReference type="ARBA" id="ARBA00022679"/>
    </source>
</evidence>
<name>A0A844G342_9BACT</name>
<keyword evidence="6" id="KW-0472">Membrane</keyword>
<dbReference type="CDD" id="cd14014">
    <property type="entry name" value="STKc_PknB_like"/>
    <property type="match status" value="1"/>
</dbReference>
<keyword evidence="9" id="KW-1185">Reference proteome</keyword>
<feature type="compositionally biased region" description="Polar residues" evidence="5">
    <location>
        <begin position="16"/>
        <end position="38"/>
    </location>
</feature>
<dbReference type="PROSITE" id="PS50011">
    <property type="entry name" value="PROTEIN_KINASE_DOM"/>
    <property type="match status" value="1"/>
</dbReference>
<evidence type="ECO:0000256" key="6">
    <source>
        <dbReference type="SAM" id="Phobius"/>
    </source>
</evidence>
<proteinExistence type="predicted"/>
<evidence type="ECO:0000256" key="5">
    <source>
        <dbReference type="SAM" id="MobiDB-lite"/>
    </source>
</evidence>
<feature type="region of interest" description="Disordered" evidence="5">
    <location>
        <begin position="1"/>
        <end position="38"/>
    </location>
</feature>
<dbReference type="GO" id="GO:0004674">
    <property type="term" value="F:protein serine/threonine kinase activity"/>
    <property type="evidence" value="ECO:0007669"/>
    <property type="project" value="TreeGrafter"/>
</dbReference>
<dbReference type="EMBL" id="VUNS01000009">
    <property type="protein sequence ID" value="MST97315.1"/>
    <property type="molecule type" value="Genomic_DNA"/>
</dbReference>
<keyword evidence="4" id="KW-0067">ATP-binding</keyword>
<feature type="compositionally biased region" description="Basic and acidic residues" evidence="5">
    <location>
        <begin position="1"/>
        <end position="12"/>
    </location>
</feature>
<evidence type="ECO:0000256" key="4">
    <source>
        <dbReference type="ARBA" id="ARBA00022840"/>
    </source>
</evidence>
<reference evidence="8 9" key="1">
    <citation type="submission" date="2019-08" db="EMBL/GenBank/DDBJ databases">
        <title>In-depth cultivation of the pig gut microbiome towards novel bacterial diversity and tailored functional studies.</title>
        <authorList>
            <person name="Wylensek D."/>
            <person name="Hitch T.C.A."/>
            <person name="Clavel T."/>
        </authorList>
    </citation>
    <scope>NUCLEOTIDE SEQUENCE [LARGE SCALE GENOMIC DNA]</scope>
    <source>
        <strain evidence="8 9">BBE-744-WT-12</strain>
    </source>
</reference>
<accession>A0A844G342</accession>
<dbReference type="InterPro" id="IPR011009">
    <property type="entry name" value="Kinase-like_dom_sf"/>
</dbReference>
<gene>
    <name evidence="8" type="ORF">FYJ85_09705</name>
</gene>
<evidence type="ECO:0000256" key="3">
    <source>
        <dbReference type="ARBA" id="ARBA00022777"/>
    </source>
</evidence>
<dbReference type="PROSITE" id="PS00108">
    <property type="entry name" value="PROTEIN_KINASE_ST"/>
    <property type="match status" value="1"/>
</dbReference>
<dbReference type="InterPro" id="IPR008271">
    <property type="entry name" value="Ser/Thr_kinase_AS"/>
</dbReference>
<dbReference type="GO" id="GO:0005524">
    <property type="term" value="F:ATP binding"/>
    <property type="evidence" value="ECO:0007669"/>
    <property type="project" value="UniProtKB-KW"/>
</dbReference>
<organism evidence="8 9">
    <name type="scientific">Victivallis lenta</name>
    <dbReference type="NCBI Taxonomy" id="2606640"/>
    <lineage>
        <taxon>Bacteria</taxon>
        <taxon>Pseudomonadati</taxon>
        <taxon>Lentisphaerota</taxon>
        <taxon>Lentisphaeria</taxon>
        <taxon>Victivallales</taxon>
        <taxon>Victivallaceae</taxon>
        <taxon>Victivallis</taxon>
    </lineage>
</organism>
<dbReference type="AlphaFoldDB" id="A0A844G342"/>
<feature type="region of interest" description="Disordered" evidence="5">
    <location>
        <begin position="740"/>
        <end position="763"/>
    </location>
</feature>
<protein>
    <submittedName>
        <fullName evidence="8">Protein kinase</fullName>
    </submittedName>
</protein>
<feature type="transmembrane region" description="Helical" evidence="6">
    <location>
        <begin position="372"/>
        <end position="393"/>
    </location>
</feature>
<dbReference type="PANTHER" id="PTHR43289">
    <property type="entry name" value="MITOGEN-ACTIVATED PROTEIN KINASE KINASE KINASE 20-RELATED"/>
    <property type="match status" value="1"/>
</dbReference>
<keyword evidence="1" id="KW-0808">Transferase</keyword>
<dbReference type="PANTHER" id="PTHR43289:SF6">
    <property type="entry name" value="SERINE_THREONINE-PROTEIN KINASE NEKL-3"/>
    <property type="match status" value="1"/>
</dbReference>
<evidence type="ECO:0000259" key="7">
    <source>
        <dbReference type="PROSITE" id="PS50011"/>
    </source>
</evidence>
<comment type="caution">
    <text evidence="8">The sequence shown here is derived from an EMBL/GenBank/DDBJ whole genome shotgun (WGS) entry which is preliminary data.</text>
</comment>
<sequence>MQPDNRKEDNHMIENPSDNTTGITQVLTEQAPQSSADTSNEIISDGELEAGPVNFSVDSSLEFRQSLEKSGNRYHIQKLLATGGFGRIFLARDRILGRPAVIKSLREELLAQPDTVKKFIAEAKLSAQLDHPAIVPLFSLDSDSTDGLHLAMQFVNGITLQEYLHRSREQQQKHHYGQMRYNKSLRERLEMFLHICDAIEYSHNRHIIHCDLKPANIMIGRYGEVYVMDWGSACEEGTDRKGHADGTPSYMAPESLREGATTQQTDVFALGMILNEIATLRRPVFGSDCREIINRICSGEFEPSTPLDPARRLAPALRAIIEKARAVDPAARYQCVKHLAADVRHYLFNEEVEAYPDSMLQKLMRLMYRHRYLTLFLIMAVLCASGAMAVYGMQRENHVLRQVNREMIRNLQLQSNTEKLATEVNSRLLRLQDQLRTLSLSLGIGMAGSSADSGKEHFYMVSEFAPDSKTPPPGLIATRFYKHPITLEHAAYFKEGDVTDDTLKQWGHRLRGLHPLRLAHFFDNLIRQDSFVHAQDENMRQFFLQGGILRRITYILDNGIALRFPGMYEEVASNRDFQCDWIRRAYRTQPHRLIWSPPYPDTSGHMVVSCWRPVLDRAGKEIGTMGFEVCYHELLRPIFEQGRRENFQTLYILLDSEGREIFTSERRDFEQQHADIFSAPASAPEWPAFRCGELLKRIRQADVPQFTATVDGQKMRVSWSSIGHAGWTLVQLAPQDFDGPADHLQTAARQPGSPVRGAVTAAR</sequence>
<dbReference type="SMART" id="SM00220">
    <property type="entry name" value="S_TKc"/>
    <property type="match status" value="1"/>
</dbReference>
<evidence type="ECO:0000313" key="9">
    <source>
        <dbReference type="Proteomes" id="UP000435649"/>
    </source>
</evidence>
<dbReference type="SUPFAM" id="SSF56112">
    <property type="entry name" value="Protein kinase-like (PK-like)"/>
    <property type="match status" value="1"/>
</dbReference>
<dbReference type="Pfam" id="PF00069">
    <property type="entry name" value="Pkinase"/>
    <property type="match status" value="1"/>
</dbReference>
<dbReference type="Gene3D" id="1.10.510.10">
    <property type="entry name" value="Transferase(Phosphotransferase) domain 1"/>
    <property type="match status" value="1"/>
</dbReference>
<evidence type="ECO:0000313" key="8">
    <source>
        <dbReference type="EMBL" id="MST97315.1"/>
    </source>
</evidence>
<keyword evidence="6" id="KW-0812">Transmembrane</keyword>